<dbReference type="Gene3D" id="1.25.40.10">
    <property type="entry name" value="Tetratricopeptide repeat domain"/>
    <property type="match status" value="1"/>
</dbReference>
<protein>
    <submittedName>
        <fullName evidence="1">Uncharacterized protein</fullName>
    </submittedName>
</protein>
<sequence length="328" mass="37518">MQDLHAIITPSLLHRLYRARVPWPLTHHVSGKELIAEFFSADSSFTDAAQEAWPALKALSKQYGPDKVPDMTAFLPPPADPKFPEQAFGMHALLDQAPRVLFRGIDARWTSWFDRAARTLYTYFYGLPRQLRPWTRGRWDARDATFEYWICVASEFNASMAHRETVGDQELSAIRTEELRRAVVCHYRRRDPGRPARDGSLPPPLDEYSLVDLVTHIDLDRDWPFHEAAFFSFRVDDAHTPIISKFGRYPYRNAIEGRDSTPDELEWIRNTDHFAEAEPDVARRVRCDIEAGTWTPLGEGKGKERAEPAPVGRISSDVSLSVAIRTEA</sequence>
<organism evidence="1 2">
    <name type="scientific">Diaporthe helianthi</name>
    <dbReference type="NCBI Taxonomy" id="158607"/>
    <lineage>
        <taxon>Eukaryota</taxon>
        <taxon>Fungi</taxon>
        <taxon>Dikarya</taxon>
        <taxon>Ascomycota</taxon>
        <taxon>Pezizomycotina</taxon>
        <taxon>Sordariomycetes</taxon>
        <taxon>Sordariomycetidae</taxon>
        <taxon>Diaporthales</taxon>
        <taxon>Diaporthaceae</taxon>
        <taxon>Diaporthe</taxon>
    </lineage>
</organism>
<evidence type="ECO:0000313" key="2">
    <source>
        <dbReference type="Proteomes" id="UP000094444"/>
    </source>
</evidence>
<dbReference type="OrthoDB" id="414698at2759"/>
<dbReference type="SUPFAM" id="SSF48452">
    <property type="entry name" value="TPR-like"/>
    <property type="match status" value="1"/>
</dbReference>
<dbReference type="InParanoid" id="A0A2P5HY75"/>
<dbReference type="Proteomes" id="UP000094444">
    <property type="component" value="Unassembled WGS sequence"/>
</dbReference>
<accession>A0A2P5HY75</accession>
<dbReference type="AlphaFoldDB" id="A0A2P5HY75"/>
<dbReference type="EMBL" id="MAVT02000517">
    <property type="protein sequence ID" value="POS75204.1"/>
    <property type="molecule type" value="Genomic_DNA"/>
</dbReference>
<dbReference type="Pfam" id="PF06041">
    <property type="entry name" value="DUF924"/>
    <property type="match status" value="1"/>
</dbReference>
<dbReference type="InterPro" id="IPR011990">
    <property type="entry name" value="TPR-like_helical_dom_sf"/>
</dbReference>
<comment type="caution">
    <text evidence="1">The sequence shown here is derived from an EMBL/GenBank/DDBJ whole genome shotgun (WGS) entry which is preliminary data.</text>
</comment>
<keyword evidence="2" id="KW-1185">Reference proteome</keyword>
<name>A0A2P5HY75_DIAHE</name>
<proteinExistence type="predicted"/>
<gene>
    <name evidence="1" type="ORF">DHEL01_v206406</name>
</gene>
<reference evidence="1" key="1">
    <citation type="submission" date="2017-09" db="EMBL/GenBank/DDBJ databases">
        <title>Polyketide synthases of a Diaporthe helianthi virulent isolate.</title>
        <authorList>
            <person name="Baroncelli R."/>
        </authorList>
    </citation>
    <scope>NUCLEOTIDE SEQUENCE [LARGE SCALE GENOMIC DNA]</scope>
    <source>
        <strain evidence="1">7/96</strain>
    </source>
</reference>
<dbReference type="InterPro" id="IPR010323">
    <property type="entry name" value="DUF924"/>
</dbReference>
<evidence type="ECO:0000313" key="1">
    <source>
        <dbReference type="EMBL" id="POS75204.1"/>
    </source>
</evidence>